<evidence type="ECO:0000256" key="3">
    <source>
        <dbReference type="ARBA" id="ARBA00022692"/>
    </source>
</evidence>
<feature type="transmembrane region" description="Helical" evidence="7">
    <location>
        <begin position="179"/>
        <end position="200"/>
    </location>
</feature>
<evidence type="ECO:0000256" key="6">
    <source>
        <dbReference type="ARBA" id="ARBA00023136"/>
    </source>
</evidence>
<dbReference type="RefSeq" id="WP_089814837.1">
    <property type="nucleotide sequence ID" value="NZ_FOZK01000001.1"/>
</dbReference>
<keyword evidence="3 7" id="KW-0812">Transmembrane</keyword>
<dbReference type="Pfam" id="PF02080">
    <property type="entry name" value="TrkA_C"/>
    <property type="match status" value="2"/>
</dbReference>
<evidence type="ECO:0000256" key="1">
    <source>
        <dbReference type="ARBA" id="ARBA00004141"/>
    </source>
</evidence>
<dbReference type="PROSITE" id="PS01271">
    <property type="entry name" value="NA_SULFATE"/>
    <property type="match status" value="1"/>
</dbReference>
<keyword evidence="5 7" id="KW-1133">Transmembrane helix</keyword>
<organism evidence="9 10">
    <name type="scientific">Halomicrobium zhouii</name>
    <dbReference type="NCBI Taxonomy" id="767519"/>
    <lineage>
        <taxon>Archaea</taxon>
        <taxon>Methanobacteriati</taxon>
        <taxon>Methanobacteriota</taxon>
        <taxon>Stenosarchaea group</taxon>
        <taxon>Halobacteria</taxon>
        <taxon>Halobacteriales</taxon>
        <taxon>Haloarculaceae</taxon>
        <taxon>Halomicrobium</taxon>
    </lineage>
</organism>
<evidence type="ECO:0000259" key="8">
    <source>
        <dbReference type="PROSITE" id="PS51202"/>
    </source>
</evidence>
<feature type="transmembrane region" description="Helical" evidence="7">
    <location>
        <begin position="614"/>
        <end position="634"/>
    </location>
</feature>
<reference evidence="9 10" key="1">
    <citation type="submission" date="2016-10" db="EMBL/GenBank/DDBJ databases">
        <authorList>
            <person name="de Groot N.N."/>
        </authorList>
    </citation>
    <scope>NUCLEOTIDE SEQUENCE [LARGE SCALE GENOMIC DNA]</scope>
    <source>
        <strain evidence="9 10">CGMCC 1.10457</strain>
    </source>
</reference>
<dbReference type="OrthoDB" id="21388at2157"/>
<sequence length="636" mass="65869">MAALSVDVLVVFALILVALFLFVSELVPPDVTAIGVLVSLAVLSPFTKVPAKEAIEGFASPAVVTIMAMYILSAGIEETGIVERLGSILADVTGGDEGLLTGATVATTGIGAGFVNNTPIVAVFIPLITGLSERYGISPSKLLMPLSFAAMLGGTLTLVGTSTNLLASEYARELLGEPLGMFTFTHVGALVLVVGVAYLLTVGRRLVPARIPAAADFTQEFDMDRHLSQLVVRDDSALVGRTVSEALDDARTVPDGGVVAADANGTPEAVAVAIADDIDVDVLQVDRNGESFLAPASDVTIQAGDVLTVRGNPQAVNRFAEAFRLRQLTRETVTEDDLSEGPGDGFLVEAVIPPSGSSAGRPLATLRLRERFDTTVLSLRRGGTIIREELDAVELAPGDTLLLQTTTESIRYLQEAGYLLVTEGPVEAAVSTDPAETPPLDPKAPIALATLVGVVVVAGLELLPIYIAALGGVVAMVASGVLNANRAYDAVGWNVVFLLAGLLPLGVAMQATGGAAVLGGLLVGLGDVLPPVALLAAIYLLTGLLSSIITPVATVVLLTPVAVDTASRLDVAGMPFLLIVMFAASTAFITPIGYQTNLMVYGPGGYKFTDFMRVGLPLQLLLMVVTTLAVVATWPL</sequence>
<evidence type="ECO:0000313" key="10">
    <source>
        <dbReference type="Proteomes" id="UP000199062"/>
    </source>
</evidence>
<dbReference type="AlphaFoldDB" id="A0A1I6KPG9"/>
<evidence type="ECO:0000256" key="4">
    <source>
        <dbReference type="ARBA" id="ARBA00022737"/>
    </source>
</evidence>
<name>A0A1I6KPG9_9EURY</name>
<feature type="transmembrane region" description="Helical" evidence="7">
    <location>
        <begin position="142"/>
        <end position="167"/>
    </location>
</feature>
<proteinExistence type="predicted"/>
<dbReference type="PANTHER" id="PTHR43652:SF2">
    <property type="entry name" value="BASIC AMINO ACID ANTIPORTER YFCC-RELATED"/>
    <property type="match status" value="1"/>
</dbReference>
<gene>
    <name evidence="9" type="ORF">SAMN05216559_1218</name>
</gene>
<dbReference type="InterPro" id="IPR036721">
    <property type="entry name" value="RCK_C_sf"/>
</dbReference>
<feature type="transmembrane region" description="Helical" evidence="7">
    <location>
        <begin position="496"/>
        <end position="526"/>
    </location>
</feature>
<dbReference type="SUPFAM" id="SSF116726">
    <property type="entry name" value="TrkA C-terminal domain-like"/>
    <property type="match status" value="2"/>
</dbReference>
<dbReference type="GO" id="GO:0008324">
    <property type="term" value="F:monoatomic cation transmembrane transporter activity"/>
    <property type="evidence" value="ECO:0007669"/>
    <property type="project" value="InterPro"/>
</dbReference>
<dbReference type="STRING" id="767519.SAMN05216559_1218"/>
<keyword evidence="6 7" id="KW-0472">Membrane</keyword>
<evidence type="ECO:0000256" key="2">
    <source>
        <dbReference type="ARBA" id="ARBA00022448"/>
    </source>
</evidence>
<dbReference type="GO" id="GO:0005886">
    <property type="term" value="C:plasma membrane"/>
    <property type="evidence" value="ECO:0007669"/>
    <property type="project" value="TreeGrafter"/>
</dbReference>
<keyword evidence="2" id="KW-0813">Transport</keyword>
<dbReference type="InterPro" id="IPR006037">
    <property type="entry name" value="RCK_C"/>
</dbReference>
<dbReference type="InterPro" id="IPR004680">
    <property type="entry name" value="Cit_transptr-like_dom"/>
</dbReference>
<dbReference type="PANTHER" id="PTHR43652">
    <property type="entry name" value="BASIC AMINO ACID ANTIPORTER YFCC-RELATED"/>
    <property type="match status" value="1"/>
</dbReference>
<keyword evidence="4" id="KW-0677">Repeat</keyword>
<dbReference type="InterPro" id="IPR031312">
    <property type="entry name" value="Na/sul_symport_CS"/>
</dbReference>
<feature type="domain" description="RCK C-terminal" evidence="8">
    <location>
        <begin position="244"/>
        <end position="325"/>
    </location>
</feature>
<evidence type="ECO:0000256" key="5">
    <source>
        <dbReference type="ARBA" id="ARBA00022989"/>
    </source>
</evidence>
<comment type="subcellular location">
    <subcellularLocation>
        <location evidence="1">Membrane</location>
        <topology evidence="1">Multi-pass membrane protein</topology>
    </subcellularLocation>
</comment>
<keyword evidence="10" id="KW-1185">Reference proteome</keyword>
<protein>
    <submittedName>
        <fullName evidence="9">TrkA-C domain-containing protein</fullName>
    </submittedName>
</protein>
<accession>A0A1I6KPG9</accession>
<feature type="transmembrane region" description="Helical" evidence="7">
    <location>
        <begin position="532"/>
        <end position="559"/>
    </location>
</feature>
<feature type="transmembrane region" description="Helical" evidence="7">
    <location>
        <begin position="57"/>
        <end position="76"/>
    </location>
</feature>
<dbReference type="InterPro" id="IPR051679">
    <property type="entry name" value="DASS-Related_Transporters"/>
</dbReference>
<evidence type="ECO:0000256" key="7">
    <source>
        <dbReference type="SAM" id="Phobius"/>
    </source>
</evidence>
<evidence type="ECO:0000313" key="9">
    <source>
        <dbReference type="EMBL" id="SFR93094.1"/>
    </source>
</evidence>
<dbReference type="Proteomes" id="UP000199062">
    <property type="component" value="Unassembled WGS sequence"/>
</dbReference>
<dbReference type="EMBL" id="FOZK01000001">
    <property type="protein sequence ID" value="SFR93094.1"/>
    <property type="molecule type" value="Genomic_DNA"/>
</dbReference>
<dbReference type="GO" id="GO:0006813">
    <property type="term" value="P:potassium ion transport"/>
    <property type="evidence" value="ECO:0007669"/>
    <property type="project" value="InterPro"/>
</dbReference>
<feature type="transmembrane region" description="Helical" evidence="7">
    <location>
        <begin position="466"/>
        <end position="484"/>
    </location>
</feature>
<dbReference type="Pfam" id="PF03600">
    <property type="entry name" value="CitMHS"/>
    <property type="match status" value="1"/>
</dbReference>
<feature type="domain" description="RCK C-terminal" evidence="8">
    <location>
        <begin position="335"/>
        <end position="419"/>
    </location>
</feature>
<dbReference type="Gene3D" id="3.30.70.1450">
    <property type="entry name" value="Regulator of K+ conductance, C-terminal domain"/>
    <property type="match status" value="2"/>
</dbReference>
<dbReference type="PROSITE" id="PS51202">
    <property type="entry name" value="RCK_C"/>
    <property type="match status" value="2"/>
</dbReference>
<feature type="transmembrane region" description="Helical" evidence="7">
    <location>
        <begin position="571"/>
        <end position="594"/>
    </location>
</feature>